<dbReference type="CDD" id="cd01650">
    <property type="entry name" value="RT_nLTR_like"/>
    <property type="match status" value="1"/>
</dbReference>
<dbReference type="InterPro" id="IPR036691">
    <property type="entry name" value="Endo/exonu/phosph_ase_sf"/>
</dbReference>
<evidence type="ECO:0000259" key="3">
    <source>
        <dbReference type="PROSITE" id="PS50158"/>
    </source>
</evidence>
<dbReference type="InterPro" id="IPR036397">
    <property type="entry name" value="RNaseH_sf"/>
</dbReference>
<dbReference type="Pfam" id="PF00078">
    <property type="entry name" value="RVT_1"/>
    <property type="match status" value="1"/>
</dbReference>
<organism evidence="5 6">
    <name type="scientific">Cannabis sativa</name>
    <name type="common">Hemp</name>
    <name type="synonym">Marijuana</name>
    <dbReference type="NCBI Taxonomy" id="3483"/>
    <lineage>
        <taxon>Eukaryota</taxon>
        <taxon>Viridiplantae</taxon>
        <taxon>Streptophyta</taxon>
        <taxon>Embryophyta</taxon>
        <taxon>Tracheophyta</taxon>
        <taxon>Spermatophyta</taxon>
        <taxon>Magnoliopsida</taxon>
        <taxon>eudicotyledons</taxon>
        <taxon>Gunneridae</taxon>
        <taxon>Pentapetalae</taxon>
        <taxon>rosids</taxon>
        <taxon>fabids</taxon>
        <taxon>Rosales</taxon>
        <taxon>Cannabaceae</taxon>
        <taxon>Cannabis</taxon>
    </lineage>
</organism>
<evidence type="ECO:0000313" key="6">
    <source>
        <dbReference type="Proteomes" id="UP000596661"/>
    </source>
</evidence>
<evidence type="ECO:0008006" key="7">
    <source>
        <dbReference type="Google" id="ProtNLM"/>
    </source>
</evidence>
<keyword evidence="1" id="KW-0862">Zinc</keyword>
<dbReference type="GO" id="GO:0008270">
    <property type="term" value="F:zinc ion binding"/>
    <property type="evidence" value="ECO:0007669"/>
    <property type="project" value="UniProtKB-KW"/>
</dbReference>
<dbReference type="CDD" id="cd06222">
    <property type="entry name" value="RNase_H_like"/>
    <property type="match status" value="1"/>
</dbReference>
<dbReference type="InterPro" id="IPR044730">
    <property type="entry name" value="RNase_H-like_dom_plant"/>
</dbReference>
<sequence length="1707" mass="193025">MGEFWSNKCRFEVVVSEMHSNLFLLTMVCAGDFQRILSDEPWHYMNQLIVLHSPSSLQSVTRDDLCYTQFWVQTHRLPFLSKSRALAKKVGEWIGEFVDIHEDSLHEGWGSFMRTRVRIDVTQPLMRGKMVSMPRVKDEHWLEFRYENLPLFCFHCGKLGHPFDKCISFMELVDAGVDPDMPYGPQMIGDKLPISGYDRYRGDFSKANVYPFLTRLTRKTITASIPALNSHRNMASGSLPQPQPLTLAESSTPVKSVAIEKEHCPELPLPFPSYDPTIFSPELLSKPPSSQPETTSQLSSFSTPQVPVTTSFHAPINVTVNKGKVVVNSDCFEGNKDSVKTYKRQMDPENLRSILKRCRAPPTAMKIISWNARGLGSPSAFRYLKLLVKEQRPDVLFLMETKLICNSVDRFRSCLKFSHGLEVPRMGMKGGLLLLWLANIDVTLNTYSMNHFDVLVSSDSCHQFHFTGFYGAPETHLRINTWNLLSSLASNAPSLPWLVLGDFNELLSNEDKVGGPPRDDTLMDNFRRTIDRCNLKVVPFNGDAFTWTNKNHHGNVVRERLDRGFIDNKWSDFFHEATLSHLDFYHSDHRAIEYMVCQPPLPVQTNQRRSRFRFEQMWLKDTDCRDLIQAFWCPNSHSQATAAVLQNIAACSSALQDWHGKKYGQMGKDIAAAHKNSSQLNTIHDNSAAHLKRVEDADKVLDELLAKEELYWHQRARVDWLQSGDSNTKLFHSRAKSRNAVNKIKKLQVSNGGMVHTEEEISGEIINYFSTLFSSNGVDSEALQFVLSTIPSAITPDMNQSLLKPFIAIEVEMALRSMAPDKSPGLDGMSAMFFQHYWDIVGPLVTQSILLILNEGQSMDAINSALITLIPKIDQPKLVSDFRPISLCTVLYKLVSKVIAARFKEVLPHVISQNQSAFLPNRLITDNVLLAFELVHCLKNKKRGRMGYAALKLDMSKAFDRVEWHFLSEVMLKMGFHSNWVHLVMNCVTSATLSFNLNGAVKGSVSPQRGLRQGDPLSPYLFLICSEGLSALLKHEEAMGQLKGLTVARSAPDISHLLFADDSLLFCQATEDSCQAINRVLDYYHRASGQLLNTEKTVMSFSPNASHGIQQRFHSVLQMPICGREVLLKAVVQSIPTYAMSCFSLPKKFCHQLESMMANFWWGSNANNSKIHWKKWKFMCSSKADGGMGFRSFIHFNQALLAKQAWRILDFPDSLLARVLKARYFRNGDFLMARKGTLPSLTWQSICDGKELLLKGLRWKIGNGQTVRCARDPWLPGNTTFTPYHYGGDPLFTVEHYINSNRQWDIQLLQQHFGDLDVQRILSIPLSPFPKDDKIMWHHSDSGCYTVQSGYHLAVSLDSRDDHSSSSTNRKWWNRLWSLQLPKKVKIFAWRLVNDALPTAVNLAHRKIASSAACALCKCSWESVGHALFRCHRAKLVWDKFHFNVFIPNIANIKGFDIYSHLAAAHNDNDLEIITCLLWCIWSERNKEIHGTKPKPAPILCSFAANYLTQYKMAATQQKCASGLSSTSCNASVPVDAPEKTRPQWKPPDEGCYKLNVDAACTEAGAVIGFGAILRDHHGFVIAGLSKPFPGTFSPKEMEVTALFHSLQWALQLHLPISFIETDALVVVNALNKASSTKFLAPFYDLVEDVSYLLSFFPRVKVSHVKRDANEAAHALANFALRLDEDYTWLGETPSPIISVIIRDSSF</sequence>
<keyword evidence="1" id="KW-0863">Zinc-finger</keyword>
<protein>
    <recommendedName>
        <fullName evidence="7">Reverse transcriptase domain-containing protein</fullName>
    </recommendedName>
</protein>
<dbReference type="PROSITE" id="PS50878">
    <property type="entry name" value="RT_POL"/>
    <property type="match status" value="1"/>
</dbReference>
<proteinExistence type="predicted"/>
<dbReference type="SUPFAM" id="SSF53098">
    <property type="entry name" value="Ribonuclease H-like"/>
    <property type="match status" value="1"/>
</dbReference>
<dbReference type="SUPFAM" id="SSF56672">
    <property type="entry name" value="DNA/RNA polymerases"/>
    <property type="match status" value="1"/>
</dbReference>
<name>A0A803QH76_CANSA</name>
<dbReference type="InterPro" id="IPR043502">
    <property type="entry name" value="DNA/RNA_pol_sf"/>
</dbReference>
<feature type="region of interest" description="Disordered" evidence="2">
    <location>
        <begin position="282"/>
        <end position="302"/>
    </location>
</feature>
<dbReference type="Gramene" id="evm.model.09.738">
    <property type="protein sequence ID" value="cds.evm.model.09.738"/>
    <property type="gene ID" value="evm.TU.09.738"/>
</dbReference>
<dbReference type="Gene3D" id="3.60.10.10">
    <property type="entry name" value="Endonuclease/exonuclease/phosphatase"/>
    <property type="match status" value="1"/>
</dbReference>
<accession>A0A803QH76</accession>
<feature type="domain" description="Reverse transcriptase" evidence="4">
    <location>
        <begin position="851"/>
        <end position="1111"/>
    </location>
</feature>
<dbReference type="InterPro" id="IPR026960">
    <property type="entry name" value="RVT-Znf"/>
</dbReference>
<dbReference type="Proteomes" id="UP000596661">
    <property type="component" value="Chromosome 9"/>
</dbReference>
<keyword evidence="1" id="KW-0479">Metal-binding</keyword>
<reference evidence="5" key="1">
    <citation type="submission" date="2018-11" db="EMBL/GenBank/DDBJ databases">
        <authorList>
            <person name="Grassa J C."/>
        </authorList>
    </citation>
    <scope>NUCLEOTIDE SEQUENCE [LARGE SCALE GENOMIC DNA]</scope>
</reference>
<dbReference type="EnsemblPlants" id="evm.model.09.738">
    <property type="protein sequence ID" value="cds.evm.model.09.738"/>
    <property type="gene ID" value="evm.TU.09.738"/>
</dbReference>
<dbReference type="InterPro" id="IPR025836">
    <property type="entry name" value="Zn_knuckle_CX2CX4HX4C"/>
</dbReference>
<dbReference type="EMBL" id="UZAU01000733">
    <property type="status" value="NOT_ANNOTATED_CDS"/>
    <property type="molecule type" value="Genomic_DNA"/>
</dbReference>
<dbReference type="GO" id="GO:0004523">
    <property type="term" value="F:RNA-DNA hybrid ribonuclease activity"/>
    <property type="evidence" value="ECO:0007669"/>
    <property type="project" value="InterPro"/>
</dbReference>
<dbReference type="Gene3D" id="3.30.420.10">
    <property type="entry name" value="Ribonuclease H-like superfamily/Ribonuclease H"/>
    <property type="match status" value="1"/>
</dbReference>
<dbReference type="Pfam" id="PF13966">
    <property type="entry name" value="zf-RVT"/>
    <property type="match status" value="1"/>
</dbReference>
<dbReference type="PANTHER" id="PTHR46890">
    <property type="entry name" value="NON-LTR RETROLELEMENT REVERSE TRANSCRIPTASE-LIKE PROTEIN-RELATED"/>
    <property type="match status" value="1"/>
</dbReference>
<dbReference type="Pfam" id="PF14392">
    <property type="entry name" value="zf-CCHC_4"/>
    <property type="match status" value="1"/>
</dbReference>
<dbReference type="SUPFAM" id="SSF56219">
    <property type="entry name" value="DNase I-like"/>
    <property type="match status" value="1"/>
</dbReference>
<feature type="compositionally biased region" description="Polar residues" evidence="2">
    <location>
        <begin position="287"/>
        <end position="302"/>
    </location>
</feature>
<keyword evidence="6" id="KW-1185">Reference proteome</keyword>
<evidence type="ECO:0000259" key="4">
    <source>
        <dbReference type="PROSITE" id="PS50878"/>
    </source>
</evidence>
<feature type="domain" description="CCHC-type" evidence="3">
    <location>
        <begin position="153"/>
        <end position="166"/>
    </location>
</feature>
<reference evidence="5" key="2">
    <citation type="submission" date="2021-03" db="UniProtKB">
        <authorList>
            <consortium name="EnsemblPlants"/>
        </authorList>
    </citation>
    <scope>IDENTIFICATION</scope>
</reference>
<evidence type="ECO:0000256" key="1">
    <source>
        <dbReference type="PROSITE-ProRule" id="PRU00047"/>
    </source>
</evidence>
<dbReference type="PANTHER" id="PTHR46890:SF48">
    <property type="entry name" value="RNA-DIRECTED DNA POLYMERASE"/>
    <property type="match status" value="1"/>
</dbReference>
<dbReference type="InterPro" id="IPR012337">
    <property type="entry name" value="RNaseH-like_sf"/>
</dbReference>
<dbReference type="InterPro" id="IPR002156">
    <property type="entry name" value="RNaseH_domain"/>
</dbReference>
<dbReference type="InterPro" id="IPR000477">
    <property type="entry name" value="RT_dom"/>
</dbReference>
<dbReference type="InterPro" id="IPR001878">
    <property type="entry name" value="Znf_CCHC"/>
</dbReference>
<dbReference type="GO" id="GO:0003676">
    <property type="term" value="F:nucleic acid binding"/>
    <property type="evidence" value="ECO:0007669"/>
    <property type="project" value="InterPro"/>
</dbReference>
<evidence type="ECO:0000313" key="5">
    <source>
        <dbReference type="EnsemblPlants" id="cds.evm.model.09.738"/>
    </source>
</evidence>
<dbReference type="InterPro" id="IPR052343">
    <property type="entry name" value="Retrotransposon-Effector_Assoc"/>
</dbReference>
<dbReference type="Pfam" id="PF03372">
    <property type="entry name" value="Exo_endo_phos"/>
    <property type="match status" value="1"/>
</dbReference>
<dbReference type="InterPro" id="IPR005135">
    <property type="entry name" value="Endo/exonuclease/phosphatase"/>
</dbReference>
<dbReference type="PROSITE" id="PS50158">
    <property type="entry name" value="ZF_CCHC"/>
    <property type="match status" value="1"/>
</dbReference>
<dbReference type="Pfam" id="PF13456">
    <property type="entry name" value="RVT_3"/>
    <property type="match status" value="1"/>
</dbReference>
<evidence type="ECO:0000256" key="2">
    <source>
        <dbReference type="SAM" id="MobiDB-lite"/>
    </source>
</evidence>